<dbReference type="InterPro" id="IPR005269">
    <property type="entry name" value="LOG"/>
</dbReference>
<dbReference type="SUPFAM" id="SSF102405">
    <property type="entry name" value="MCP/YpsA-like"/>
    <property type="match status" value="1"/>
</dbReference>
<proteinExistence type="inferred from homology"/>
<gene>
    <name evidence="2" type="ORF">A2855_00655</name>
</gene>
<dbReference type="Proteomes" id="UP000179059">
    <property type="component" value="Unassembled WGS sequence"/>
</dbReference>
<keyword evidence="1" id="KW-0203">Cytokinin biosynthesis</keyword>
<dbReference type="InterPro" id="IPR031100">
    <property type="entry name" value="LOG_fam"/>
</dbReference>
<comment type="similarity">
    <text evidence="1">Belongs to the LOG family.</text>
</comment>
<dbReference type="EC" id="3.2.2.n1" evidence="1"/>
<dbReference type="PANTHER" id="PTHR43393">
    <property type="entry name" value="CYTOKININ RIBOSIDE 5'-MONOPHOSPHATE PHOSPHORIBOHYDROLASE"/>
    <property type="match status" value="1"/>
</dbReference>
<dbReference type="GO" id="GO:0005829">
    <property type="term" value="C:cytosol"/>
    <property type="evidence" value="ECO:0007669"/>
    <property type="project" value="TreeGrafter"/>
</dbReference>
<dbReference type="Gene3D" id="3.40.50.450">
    <property type="match status" value="1"/>
</dbReference>
<organism evidence="2 3">
    <name type="scientific">Candidatus Liptonbacteria bacterium RIFCSPHIGHO2_01_FULL_57_28</name>
    <dbReference type="NCBI Taxonomy" id="1798647"/>
    <lineage>
        <taxon>Bacteria</taxon>
        <taxon>Candidatus Liptoniibacteriota</taxon>
    </lineage>
</organism>
<dbReference type="InterPro" id="IPR052341">
    <property type="entry name" value="LOG_family_nucleotidases"/>
</dbReference>
<dbReference type="STRING" id="1798647.A2855_00655"/>
<keyword evidence="1" id="KW-0378">Hydrolase</keyword>
<dbReference type="GO" id="GO:0016787">
    <property type="term" value="F:hydrolase activity"/>
    <property type="evidence" value="ECO:0007669"/>
    <property type="project" value="UniProtKB-KW"/>
</dbReference>
<sequence length="236" mass="26834">MKDKKGNVNVTAKDLPAGAEIKDFRQSMQWRIFRIMAEFVEGFEFIANLKKSVTVFGSTRDSKATHQWQDEARKLGSMLAKEGFVVVTGGGPGIMESANHGAAEMDGLSVGLNIQLPMEQRINPYVNHAKGFHYFFTRKLMLTYSAQAYVYFPGGFGTLDEFFEIVTLIQTKKLATYIPVILVGREFWELFDQWLKTVVQEHNQAIDAEDRQIYTIVDSAEEAMEIIRKSPERVSF</sequence>
<reference evidence="2 3" key="1">
    <citation type="journal article" date="2016" name="Nat. Commun.">
        <title>Thousands of microbial genomes shed light on interconnected biogeochemical processes in an aquifer system.</title>
        <authorList>
            <person name="Anantharaman K."/>
            <person name="Brown C.T."/>
            <person name="Hug L.A."/>
            <person name="Sharon I."/>
            <person name="Castelle C.J."/>
            <person name="Probst A.J."/>
            <person name="Thomas B.C."/>
            <person name="Singh A."/>
            <person name="Wilkins M.J."/>
            <person name="Karaoz U."/>
            <person name="Brodie E.L."/>
            <person name="Williams K.H."/>
            <person name="Hubbard S.S."/>
            <person name="Banfield J.F."/>
        </authorList>
    </citation>
    <scope>NUCLEOTIDE SEQUENCE [LARGE SCALE GENOMIC DNA]</scope>
</reference>
<comment type="caution">
    <text evidence="2">The sequence shown here is derived from an EMBL/GenBank/DDBJ whole genome shotgun (WGS) entry which is preliminary data.</text>
</comment>
<dbReference type="PANTHER" id="PTHR43393:SF3">
    <property type="entry name" value="LYSINE DECARBOXYLASE-LIKE PROTEIN"/>
    <property type="match status" value="1"/>
</dbReference>
<protein>
    <recommendedName>
        <fullName evidence="1">Cytokinin riboside 5'-monophosphate phosphoribohydrolase</fullName>
        <ecNumber evidence="1">3.2.2.n1</ecNumber>
    </recommendedName>
</protein>
<dbReference type="AlphaFoldDB" id="A0A1G2CBL9"/>
<dbReference type="EMBL" id="MHKX01000002">
    <property type="protein sequence ID" value="OGY98778.1"/>
    <property type="molecule type" value="Genomic_DNA"/>
</dbReference>
<dbReference type="GO" id="GO:0009691">
    <property type="term" value="P:cytokinin biosynthetic process"/>
    <property type="evidence" value="ECO:0007669"/>
    <property type="project" value="UniProtKB-UniRule"/>
</dbReference>
<evidence type="ECO:0000256" key="1">
    <source>
        <dbReference type="RuleBase" id="RU363015"/>
    </source>
</evidence>
<name>A0A1G2CBL9_9BACT</name>
<dbReference type="Pfam" id="PF03641">
    <property type="entry name" value="Lysine_decarbox"/>
    <property type="match status" value="1"/>
</dbReference>
<accession>A0A1G2CBL9</accession>
<evidence type="ECO:0000313" key="2">
    <source>
        <dbReference type="EMBL" id="OGY98778.1"/>
    </source>
</evidence>
<dbReference type="NCBIfam" id="TIGR00730">
    <property type="entry name" value="Rossman fold protein, TIGR00730 family"/>
    <property type="match status" value="1"/>
</dbReference>
<evidence type="ECO:0000313" key="3">
    <source>
        <dbReference type="Proteomes" id="UP000179059"/>
    </source>
</evidence>